<proteinExistence type="inferred from homology"/>
<comment type="function">
    <text evidence="3">Might act as an E3 ubiquitin-protein ligase, or as part of E3 complex, which accepts ubiquitin from specific E2 ubiquitin-conjugating enzymes and then transfers it to substrates.</text>
</comment>
<keyword evidence="9 12" id="KW-0863">Zinc-finger</keyword>
<keyword evidence="17" id="KW-1185">Reference proteome</keyword>
<dbReference type="GO" id="GO:0003676">
    <property type="term" value="F:nucleic acid binding"/>
    <property type="evidence" value="ECO:0007669"/>
    <property type="project" value="InterPro"/>
</dbReference>
<evidence type="ECO:0000256" key="2">
    <source>
        <dbReference type="ARBA" id="ARBA00001947"/>
    </source>
</evidence>
<organism evidence="16 17">
    <name type="scientific">Cuscuta europaea</name>
    <name type="common">European dodder</name>
    <dbReference type="NCBI Taxonomy" id="41803"/>
    <lineage>
        <taxon>Eukaryota</taxon>
        <taxon>Viridiplantae</taxon>
        <taxon>Streptophyta</taxon>
        <taxon>Embryophyta</taxon>
        <taxon>Tracheophyta</taxon>
        <taxon>Spermatophyta</taxon>
        <taxon>Magnoliopsida</taxon>
        <taxon>eudicotyledons</taxon>
        <taxon>Gunneridae</taxon>
        <taxon>Pentapetalae</taxon>
        <taxon>asterids</taxon>
        <taxon>lamiids</taxon>
        <taxon>Solanales</taxon>
        <taxon>Convolvulaceae</taxon>
        <taxon>Cuscuteae</taxon>
        <taxon>Cuscuta</taxon>
        <taxon>Cuscuta subgen. Cuscuta</taxon>
    </lineage>
</organism>
<dbReference type="InterPro" id="IPR031127">
    <property type="entry name" value="E3_UB_ligase_RBR"/>
</dbReference>
<dbReference type="Gene3D" id="3.30.40.10">
    <property type="entry name" value="Zinc/RING finger domain, C3HC4 (zinc finger)"/>
    <property type="match status" value="1"/>
</dbReference>
<dbReference type="Proteomes" id="UP001152484">
    <property type="component" value="Unassembled WGS sequence"/>
</dbReference>
<dbReference type="FunFam" id="3.30.40.10:FF:000230">
    <property type="entry name" value="RBR-type E3 ubiquitin transferase"/>
    <property type="match status" value="1"/>
</dbReference>
<accession>A0A9P1EL73</accession>
<evidence type="ECO:0000256" key="11">
    <source>
        <dbReference type="ARBA" id="ARBA00022833"/>
    </source>
</evidence>
<comment type="cofactor">
    <cofactor evidence="2">
        <name>Zn(2+)</name>
        <dbReference type="ChEBI" id="CHEBI:29105"/>
    </cofactor>
</comment>
<reference evidence="16" key="1">
    <citation type="submission" date="2022-07" db="EMBL/GenBank/DDBJ databases">
        <authorList>
            <person name="Macas J."/>
            <person name="Novak P."/>
            <person name="Neumann P."/>
        </authorList>
    </citation>
    <scope>NUCLEOTIDE SEQUENCE</scope>
</reference>
<dbReference type="InterPro" id="IPR002156">
    <property type="entry name" value="RNaseH_domain"/>
</dbReference>
<evidence type="ECO:0000256" key="12">
    <source>
        <dbReference type="PROSITE-ProRule" id="PRU00175"/>
    </source>
</evidence>
<dbReference type="InterPro" id="IPR044066">
    <property type="entry name" value="TRIAD_supradom"/>
</dbReference>
<dbReference type="GO" id="GO:0061630">
    <property type="term" value="F:ubiquitin protein ligase activity"/>
    <property type="evidence" value="ECO:0007669"/>
    <property type="project" value="UniProtKB-EC"/>
</dbReference>
<feature type="region of interest" description="Disordered" evidence="13">
    <location>
        <begin position="43"/>
        <end position="104"/>
    </location>
</feature>
<dbReference type="SMART" id="SM00184">
    <property type="entry name" value="RING"/>
    <property type="match status" value="1"/>
</dbReference>
<keyword evidence="6" id="KW-0808">Transferase</keyword>
<dbReference type="Gene3D" id="3.30.420.10">
    <property type="entry name" value="Ribonuclease H-like superfamily/Ribonuclease H"/>
    <property type="match status" value="1"/>
</dbReference>
<keyword evidence="8" id="KW-0677">Repeat</keyword>
<dbReference type="AlphaFoldDB" id="A0A9P1EL73"/>
<protein>
    <recommendedName>
        <fullName evidence="5">RBR-type E3 ubiquitin transferase</fullName>
        <ecNumber evidence="5">2.3.2.31</ecNumber>
    </recommendedName>
</protein>
<comment type="caution">
    <text evidence="16">The sequence shown here is derived from an EMBL/GenBank/DDBJ whole genome shotgun (WGS) entry which is preliminary data.</text>
</comment>
<feature type="compositionally biased region" description="Acidic residues" evidence="13">
    <location>
        <begin position="43"/>
        <end position="56"/>
    </location>
</feature>
<dbReference type="PANTHER" id="PTHR11685">
    <property type="entry name" value="RBR FAMILY RING FINGER AND IBR DOMAIN-CONTAINING"/>
    <property type="match status" value="1"/>
</dbReference>
<dbReference type="InterPro" id="IPR013083">
    <property type="entry name" value="Znf_RING/FYVE/PHD"/>
</dbReference>
<evidence type="ECO:0000313" key="17">
    <source>
        <dbReference type="Proteomes" id="UP001152484"/>
    </source>
</evidence>
<keyword evidence="11" id="KW-0862">Zinc</keyword>
<dbReference type="CDD" id="cd22582">
    <property type="entry name" value="BRcat_RBR_unk"/>
    <property type="match status" value="1"/>
</dbReference>
<comment type="similarity">
    <text evidence="4">Belongs to the RBR family. Ariadne subfamily.</text>
</comment>
<feature type="domain" description="RING-type" evidence="15">
    <location>
        <begin position="284"/>
        <end position="510"/>
    </location>
</feature>
<evidence type="ECO:0000256" key="1">
    <source>
        <dbReference type="ARBA" id="ARBA00001798"/>
    </source>
</evidence>
<dbReference type="InterPro" id="IPR017907">
    <property type="entry name" value="Znf_RING_CS"/>
</dbReference>
<feature type="domain" description="RING-type" evidence="14">
    <location>
        <begin position="288"/>
        <end position="332"/>
    </location>
</feature>
<dbReference type="GO" id="GO:0016567">
    <property type="term" value="P:protein ubiquitination"/>
    <property type="evidence" value="ECO:0007669"/>
    <property type="project" value="InterPro"/>
</dbReference>
<evidence type="ECO:0000256" key="5">
    <source>
        <dbReference type="ARBA" id="ARBA00012251"/>
    </source>
</evidence>
<dbReference type="PROSITE" id="PS51873">
    <property type="entry name" value="TRIAD"/>
    <property type="match status" value="1"/>
</dbReference>
<evidence type="ECO:0000256" key="6">
    <source>
        <dbReference type="ARBA" id="ARBA00022679"/>
    </source>
</evidence>
<keyword evidence="10" id="KW-0833">Ubl conjugation pathway</keyword>
<dbReference type="PROSITE" id="PS50089">
    <property type="entry name" value="ZF_RING_2"/>
    <property type="match status" value="1"/>
</dbReference>
<dbReference type="EMBL" id="CAMAPE010000057">
    <property type="protein sequence ID" value="CAH9111898.1"/>
    <property type="molecule type" value="Genomic_DNA"/>
</dbReference>
<dbReference type="Pfam" id="PF13456">
    <property type="entry name" value="RVT_3"/>
    <property type="match status" value="1"/>
</dbReference>
<evidence type="ECO:0000256" key="8">
    <source>
        <dbReference type="ARBA" id="ARBA00022737"/>
    </source>
</evidence>
<name>A0A9P1EL73_CUSEU</name>
<dbReference type="InterPro" id="IPR036397">
    <property type="entry name" value="RNaseH_sf"/>
</dbReference>
<dbReference type="EC" id="2.3.2.31" evidence="5"/>
<evidence type="ECO:0000256" key="10">
    <source>
        <dbReference type="ARBA" id="ARBA00022786"/>
    </source>
</evidence>
<dbReference type="PROSITE" id="PS00518">
    <property type="entry name" value="ZF_RING_1"/>
    <property type="match status" value="1"/>
</dbReference>
<dbReference type="SUPFAM" id="SSF53098">
    <property type="entry name" value="Ribonuclease H-like"/>
    <property type="match status" value="1"/>
</dbReference>
<evidence type="ECO:0000259" key="15">
    <source>
        <dbReference type="PROSITE" id="PS51873"/>
    </source>
</evidence>
<evidence type="ECO:0000256" key="3">
    <source>
        <dbReference type="ARBA" id="ARBA00003976"/>
    </source>
</evidence>
<sequence>MDGIRDLDHGTSLILANEVNLEEDKDDFRSCCGDVELEFELILAEDGDGELEEGSEISDKDSSEGEESADELLVGGERDEEADKGKVCETSETDIEEHSERDLKEKQELMKLAVEEEGEEVKENKELKSENHEIVLDEHAVKLYFKGTSVINPGDSGLSGIGVVMESTSTTPMEVQKKLEFFVEQLAADYLALIDGLAQAARNKIRRVHAITDSEIFYNQIMDKKDIENPLLMAMRQRVLEYANDLELFAIKVVAESSSNLARALELAQVAIGVVSPCLKGHESTEVCSICCEDKLGLMMMTLKCSHKFCSHCLKAYVEGKVESTQVPIRCPQLSCKYYVSSAECKYFLPVSSYLSLETMLVEANALDADKVYCPYPNCSVLLDPHKCFSMRASSPDDSSCVECTACQRFLCVDCRVPWHPSMTCEEYQSITPEERDIEGITLHRPAQNPRCGHEFCFSCGAEYRDGRQSCECALWAEDYSYSDNYSYNYNYNNNSRELAQQFGEHWAWDSFESLPMIMDAYTDEERSQLELIQRFLAGGFSLTTTDHQSPTPPPHSYTDPMKDLHQLPWLERFVSLINDNNYYEDIFQ</sequence>
<dbReference type="InterPro" id="IPR002867">
    <property type="entry name" value="IBR_dom"/>
</dbReference>
<keyword evidence="7" id="KW-0479">Metal-binding</keyword>
<dbReference type="Pfam" id="PF00097">
    <property type="entry name" value="zf-C3HC4"/>
    <property type="match status" value="1"/>
</dbReference>
<dbReference type="Pfam" id="PF01485">
    <property type="entry name" value="IBR"/>
    <property type="match status" value="1"/>
</dbReference>
<dbReference type="InterPro" id="IPR018957">
    <property type="entry name" value="Znf_C3HC4_RING-type"/>
</dbReference>
<evidence type="ECO:0000256" key="7">
    <source>
        <dbReference type="ARBA" id="ARBA00022723"/>
    </source>
</evidence>
<dbReference type="OrthoDB" id="10009520at2759"/>
<evidence type="ECO:0000256" key="9">
    <source>
        <dbReference type="ARBA" id="ARBA00022771"/>
    </source>
</evidence>
<dbReference type="InterPro" id="IPR001841">
    <property type="entry name" value="Znf_RING"/>
</dbReference>
<comment type="catalytic activity">
    <reaction evidence="1">
        <text>[E2 ubiquitin-conjugating enzyme]-S-ubiquitinyl-L-cysteine + [acceptor protein]-L-lysine = [E2 ubiquitin-conjugating enzyme]-L-cysteine + [acceptor protein]-N(6)-ubiquitinyl-L-lysine.</text>
        <dbReference type="EC" id="2.3.2.31"/>
    </reaction>
</comment>
<dbReference type="GO" id="GO:0004523">
    <property type="term" value="F:RNA-DNA hybrid ribonuclease activity"/>
    <property type="evidence" value="ECO:0007669"/>
    <property type="project" value="InterPro"/>
</dbReference>
<evidence type="ECO:0000256" key="4">
    <source>
        <dbReference type="ARBA" id="ARBA00005884"/>
    </source>
</evidence>
<evidence type="ECO:0000259" key="14">
    <source>
        <dbReference type="PROSITE" id="PS50089"/>
    </source>
</evidence>
<dbReference type="SMART" id="SM00647">
    <property type="entry name" value="IBR"/>
    <property type="match status" value="1"/>
</dbReference>
<dbReference type="InterPro" id="IPR012337">
    <property type="entry name" value="RNaseH-like_sf"/>
</dbReference>
<evidence type="ECO:0000256" key="13">
    <source>
        <dbReference type="SAM" id="MobiDB-lite"/>
    </source>
</evidence>
<dbReference type="FunFam" id="3.30.420.10:FF:000076">
    <property type="entry name" value="RBR-type E3 ubiquitin transferase"/>
    <property type="match status" value="1"/>
</dbReference>
<dbReference type="SUPFAM" id="SSF57850">
    <property type="entry name" value="RING/U-box"/>
    <property type="match status" value="2"/>
</dbReference>
<dbReference type="GO" id="GO:0008270">
    <property type="term" value="F:zinc ion binding"/>
    <property type="evidence" value="ECO:0007669"/>
    <property type="project" value="UniProtKB-KW"/>
</dbReference>
<gene>
    <name evidence="16" type="ORF">CEURO_LOCUS19433</name>
</gene>
<evidence type="ECO:0000313" key="16">
    <source>
        <dbReference type="EMBL" id="CAH9111898.1"/>
    </source>
</evidence>